<dbReference type="Pfam" id="PF25574">
    <property type="entry name" value="TPR_IMB1"/>
    <property type="match status" value="1"/>
</dbReference>
<dbReference type="InterPro" id="IPR016024">
    <property type="entry name" value="ARM-type_fold"/>
</dbReference>
<dbReference type="PANTHER" id="PTHR10527">
    <property type="entry name" value="IMPORTIN BETA"/>
    <property type="match status" value="1"/>
</dbReference>
<dbReference type="Gene3D" id="3.40.50.2300">
    <property type="match status" value="1"/>
</dbReference>
<evidence type="ECO:0000259" key="7">
    <source>
        <dbReference type="SMART" id="SM00950"/>
    </source>
</evidence>
<reference evidence="8" key="1">
    <citation type="submission" date="2018-09" db="EMBL/GenBank/DDBJ databases">
        <authorList>
            <person name="Parvin R."/>
            <person name="Begum J.A."/>
            <person name="Chowdhury E.H."/>
            <person name="Islam M.R."/>
            <person name="Harder T."/>
        </authorList>
    </citation>
    <scope>NUCLEOTIDE SEQUENCE</scope>
</reference>
<dbReference type="SUPFAM" id="SSF48371">
    <property type="entry name" value="ARM repeat"/>
    <property type="match status" value="1"/>
</dbReference>
<evidence type="ECO:0000256" key="4">
    <source>
        <dbReference type="ARBA" id="ARBA00022737"/>
    </source>
</evidence>
<dbReference type="Gene3D" id="1.25.10.10">
    <property type="entry name" value="Leucine-rich Repeat Variant"/>
    <property type="match status" value="1"/>
</dbReference>
<proteinExistence type="evidence at transcript level"/>
<comment type="subcellular location">
    <subcellularLocation>
        <location evidence="1">Cytoplasm</location>
    </subcellularLocation>
</comment>
<evidence type="ECO:0000256" key="1">
    <source>
        <dbReference type="ARBA" id="ARBA00004496"/>
    </source>
</evidence>
<dbReference type="InterPro" id="IPR011989">
    <property type="entry name" value="ARM-like"/>
</dbReference>
<dbReference type="SMART" id="SM00950">
    <property type="entry name" value="Piwi"/>
    <property type="match status" value="1"/>
</dbReference>
<dbReference type="InterPro" id="IPR003165">
    <property type="entry name" value="Piwi"/>
</dbReference>
<sequence length="1167" mass="134721">MDIKVKTNYFYFKYSPCDIYEYNIEIILKNLNGRRHRNLNVMVDEQDDKSKVMKKFLQINSLNNCFHHNGFLYSTKVLNLNEIEKKNISFEGMDYEITMIDFTKKYSSLKQLNEIYLDEIIENLVPKSAKHSGSMILEKIKFQKASLVILLTFSLSRIEINGERFVKISRRVNLCDNNLKMINFKHIELPQFIQVIYTNLSSYENEFHLLNECRQHINHKYLNKFGVNILPKTFETMSKSLRSPEMIPKNLDESFFLKHNRDKEVINFFTISLTPFDCEKMKKFEGTFIEQAKLYGMNFRKLQDAKYAEISDSNEIDSIFGDIFMQNVDFILLGLPNDKNDYFEALEYLASCQHGIVTQSFLCYAFLNDEEYFEHRKDKYKGLIVKCCLKLGGRPNIIDPRYWINFPFETKCTIMIGISFFHDQITRKYFYSIVVSLDENFCKYISIEDASKNRNDEQLLEKMFREIMIDYFDKKIGCPKNIIIFHHQNYLNLESIIKSFLNDFKLTNILVDSYFPIHIFSDNDERLPNGTIVDLDFQQYFFNRNQKEFMIFIYLSAIKSGKTIKYTVIDDDLKMSAESIKNLCYALCHFYFETDQNINDLPYPLRLAESFSKKASVRQALLSNCNDVPQYMLLFILSNLESPNRHHREKAIMALSSILAGPSQTELVPIEGEALETVLEFTQDSSVYLRDTAIWRSNVIFKPENLKSVIEALIEGLKSEPRVAAHSCLAFNSLSKSANDIACTAESVEENPKSNALSEYFECIINHLLQCTERPDALINNLRSSAYEAIMEMIKNSPKNCYEIVRQTTMVILDRLNRSFISLENTGNRDQNLLELQSLLCSALQSVLRKMIPEDGPKISDAIMTSMLHILAYSSKTGNVSDDALLVVGTLAEVLEKGFLNYLPSFKNYLFLGLKSYQNSKLCSISIGIVSGLCRSLENEIAQFSDELIIVLTEVLQSNLIPRVKSEVLKVFGDIALAIGFEFEKYLNHVLKILADAVTTSVKRMPATNNTNNVNYELIEYLNDLWESILLAYTGIVQALKGDGDRPHPEFMKVFHPHIVLINDLLIILETRWEELPDSIISIAAGLIGDLVNVFGADILSLCEMPLIQQMLARRKFSKSLKARSTILFAEREIERLKIQMTSMQQATSGQTEQQMFGNAQMHHDQS</sequence>
<feature type="region of interest" description="Disordered" evidence="6">
    <location>
        <begin position="1148"/>
        <end position="1167"/>
    </location>
</feature>
<evidence type="ECO:0000313" key="8">
    <source>
        <dbReference type="EMBL" id="SZF06452.1"/>
    </source>
</evidence>
<dbReference type="InterPro" id="IPR040122">
    <property type="entry name" value="Importin_beta"/>
</dbReference>
<organism evidence="8">
    <name type="scientific">Psoroptes ovis</name>
    <name type="common">Sheep scab mite</name>
    <dbReference type="NCBI Taxonomy" id="83912"/>
    <lineage>
        <taxon>Eukaryota</taxon>
        <taxon>Metazoa</taxon>
        <taxon>Ecdysozoa</taxon>
        <taxon>Arthropoda</taxon>
        <taxon>Chelicerata</taxon>
        <taxon>Arachnida</taxon>
        <taxon>Acari</taxon>
        <taxon>Acariformes</taxon>
        <taxon>Sarcoptiformes</taxon>
        <taxon>Astigmata</taxon>
        <taxon>Psoroptidia</taxon>
        <taxon>Sarcoptoidea</taxon>
        <taxon>Psoroptidae</taxon>
        <taxon>Psoroptes</taxon>
    </lineage>
</organism>
<dbReference type="GO" id="GO:0005737">
    <property type="term" value="C:cytoplasm"/>
    <property type="evidence" value="ECO:0007669"/>
    <property type="project" value="UniProtKB-SubCell"/>
</dbReference>
<keyword evidence="2" id="KW-0813">Transport</keyword>
<dbReference type="GO" id="GO:0003676">
    <property type="term" value="F:nucleic acid binding"/>
    <property type="evidence" value="ECO:0007669"/>
    <property type="project" value="InterPro"/>
</dbReference>
<keyword evidence="3" id="KW-0963">Cytoplasm</keyword>
<dbReference type="SUPFAM" id="SSF53098">
    <property type="entry name" value="Ribonuclease H-like"/>
    <property type="match status" value="1"/>
</dbReference>
<dbReference type="Pfam" id="PF02171">
    <property type="entry name" value="Piwi"/>
    <property type="match status" value="1"/>
</dbReference>
<dbReference type="EMBL" id="LS999134">
    <property type="protein sequence ID" value="SZF06452.1"/>
    <property type="molecule type" value="mRNA"/>
</dbReference>
<evidence type="ECO:0000256" key="5">
    <source>
        <dbReference type="ARBA" id="ARBA00022927"/>
    </source>
</evidence>
<dbReference type="AlphaFoldDB" id="A0A3B0RF88"/>
<evidence type="ECO:0000256" key="6">
    <source>
        <dbReference type="SAM" id="MobiDB-lite"/>
    </source>
</evidence>
<accession>A0A3B0RF88</accession>
<feature type="compositionally biased region" description="Polar residues" evidence="6">
    <location>
        <begin position="1148"/>
        <end position="1158"/>
    </location>
</feature>
<gene>
    <name evidence="8" type="primary">PSOVI14g07730</name>
</gene>
<dbReference type="InterPro" id="IPR012337">
    <property type="entry name" value="RNaseH-like_sf"/>
</dbReference>
<keyword evidence="4" id="KW-0677">Repeat</keyword>
<evidence type="ECO:0000256" key="3">
    <source>
        <dbReference type="ARBA" id="ARBA00022490"/>
    </source>
</evidence>
<keyword evidence="5" id="KW-0653">Protein transport</keyword>
<protein>
    <submittedName>
        <fullName evidence="8">Importin subunit beta-1 isoform X2</fullName>
    </submittedName>
</protein>
<dbReference type="InterPro" id="IPR058584">
    <property type="entry name" value="IMB1_TNPO1-like_TPR"/>
</dbReference>
<dbReference type="GO" id="GO:0006606">
    <property type="term" value="P:protein import into nucleus"/>
    <property type="evidence" value="ECO:0007669"/>
    <property type="project" value="InterPro"/>
</dbReference>
<name>A0A3B0RF88_PSOOV</name>
<feature type="domain" description="Piwi" evidence="7">
    <location>
        <begin position="330"/>
        <end position="619"/>
    </location>
</feature>
<evidence type="ECO:0000256" key="2">
    <source>
        <dbReference type="ARBA" id="ARBA00022448"/>
    </source>
</evidence>